<sequence length="1121" mass="125272">MSQGRDDRFVAANIYWETGNLERAREAYLQLLEEYPESADLHARIGDIWRKLGSIEDAARHCRRAIELDPKLPWPHIGLGEIAAAAGQRKEAIEHFKRALTVAPHLAQVEARISALRPKISVRKRTRPHMRHEDFRARFQQANRLFDQQMYAEARAIYLDLLQNDPDSAALLCKLGEISALFGHFDEACTYLDRAERVDGSFPWSYVARAQILGARGAFDEAVQCLHRALEIDPSLKFLNEQIVELRARQARIRRRGLPVEIRTWPPANPALKAPSGDGRPSIAVVSWDLTHNPLGRAALLAELAAQHGDTDLVGALFPAFGTDLWEPLRDGLPRIPIRGFEAYDFKAFVEGAVRLVVDQPRDVVWVSKPRFPSLFIGFLQKMLHGAKVVCDVDDDELAFVGTDKVLTLREFIISARASDWQNPHNQRWTQLAQSMISWADAVTVCNPILQEKHGGTVVRHARDDSMFDPAKHDRAAIRTEFGFGAEDRVVLFLGTPRRHKGIIEVAEALAQIADPHAVLCIVGTISDPRLQEQLDRIDTIRKVLLPNQPLSKAAELNMMADVVCILQDPESPISASQTPAKITDALAMGSAIIATPVPPIEDLIERSDIVCSSKAEFVPTLKRLLSEHPGSERSRTLFQEELSYAANERRVGAVLAEASESSRDLPDEFMELLRHIGRNLPGTFPPELARHLRGTMQVGPRVGRLRSIKKDLNVVFFWKQNDSQLFGRRQDMLLAELSKQNRIGKILHIDAPISGDRLASMASPPTAPGANQENFVAANTVARVLRTCDEGKVHRRSFVYRSSRTTTLLGKELPELAAYPVQVEKWMRELSMMENTIAWVCPVAPQFPEVQEHLGFPFVVTDVIDDQRQWPMKPLWRAEVETNYRRTFAISDVTVANCQPVADWLASEGLSPVVVPNGLDARKDVDSWSDPPELTQLPRPIIGYAGNMTGRIEWSLIGDLAARRPDWTIVLIGMTPAGDHVRAVTDLPNVRALGVIPYESALRYLAALDAAIIPHAQTDMSDRMNPLKLYVYRSLGIPVVSTPVANIDDLRDEIRIADNSADFAAKLEEALEERRERGRILPARKHLEALSWDARLAEILARVDAVFKTRSAGGVDQAVA</sequence>
<dbReference type="SUPFAM" id="SSF48452">
    <property type="entry name" value="TPR-like"/>
    <property type="match status" value="1"/>
</dbReference>
<accession>A0AAW9RXM3</accession>
<evidence type="ECO:0000313" key="2">
    <source>
        <dbReference type="EMBL" id="MEJ8572351.1"/>
    </source>
</evidence>
<dbReference type="InterPro" id="IPR019734">
    <property type="entry name" value="TPR_rpt"/>
</dbReference>
<dbReference type="Pfam" id="PF13181">
    <property type="entry name" value="TPR_8"/>
    <property type="match status" value="1"/>
</dbReference>
<dbReference type="PANTHER" id="PTHR44998">
    <property type="match status" value="1"/>
</dbReference>
<dbReference type="Pfam" id="PF13432">
    <property type="entry name" value="TPR_16"/>
    <property type="match status" value="2"/>
</dbReference>
<organism evidence="2 3">
    <name type="scientific">Microbaculum marinum</name>
    <dbReference type="NCBI Taxonomy" id="1764581"/>
    <lineage>
        <taxon>Bacteria</taxon>
        <taxon>Pseudomonadati</taxon>
        <taxon>Pseudomonadota</taxon>
        <taxon>Alphaproteobacteria</taxon>
        <taxon>Hyphomicrobiales</taxon>
        <taxon>Tepidamorphaceae</taxon>
        <taxon>Microbaculum</taxon>
    </lineage>
</organism>
<dbReference type="InterPro" id="IPR011990">
    <property type="entry name" value="TPR-like_helical_dom_sf"/>
</dbReference>
<proteinExistence type="predicted"/>
<dbReference type="RefSeq" id="WP_340330036.1">
    <property type="nucleotide sequence ID" value="NZ_JAZHOF010000004.1"/>
</dbReference>
<dbReference type="SUPFAM" id="SSF53756">
    <property type="entry name" value="UDP-Glycosyltransferase/glycogen phosphorylase"/>
    <property type="match status" value="2"/>
</dbReference>
<dbReference type="PANTHER" id="PTHR44998:SF1">
    <property type="entry name" value="UDP-N-ACETYLGLUCOSAMINE--PEPTIDE N-ACETYLGLUCOSAMINYLTRANSFERASE 110 KDA SUBUNIT"/>
    <property type="match status" value="1"/>
</dbReference>
<dbReference type="AlphaFoldDB" id="A0AAW9RXM3"/>
<dbReference type="EMBL" id="JAZHOF010000004">
    <property type="protein sequence ID" value="MEJ8572351.1"/>
    <property type="molecule type" value="Genomic_DNA"/>
</dbReference>
<dbReference type="Gene3D" id="3.40.50.2000">
    <property type="entry name" value="Glycogen Phosphorylase B"/>
    <property type="match status" value="2"/>
</dbReference>
<feature type="repeat" description="TPR" evidence="1">
    <location>
        <begin position="203"/>
        <end position="236"/>
    </location>
</feature>
<dbReference type="PROSITE" id="PS50005">
    <property type="entry name" value="TPR"/>
    <property type="match status" value="3"/>
</dbReference>
<feature type="repeat" description="TPR" evidence="1">
    <location>
        <begin position="73"/>
        <end position="106"/>
    </location>
</feature>
<dbReference type="Pfam" id="PF13692">
    <property type="entry name" value="Glyco_trans_1_4"/>
    <property type="match status" value="2"/>
</dbReference>
<evidence type="ECO:0000313" key="3">
    <source>
        <dbReference type="Proteomes" id="UP001378188"/>
    </source>
</evidence>
<feature type="repeat" description="TPR" evidence="1">
    <location>
        <begin position="39"/>
        <end position="72"/>
    </location>
</feature>
<keyword evidence="3" id="KW-1185">Reference proteome</keyword>
<protein>
    <submittedName>
        <fullName evidence="2">Tetratricopeptide repeat-containing glycosyltransferase family protein</fullName>
    </submittedName>
</protein>
<dbReference type="SMART" id="SM00028">
    <property type="entry name" value="TPR"/>
    <property type="match status" value="6"/>
</dbReference>
<keyword evidence="1" id="KW-0802">TPR repeat</keyword>
<evidence type="ECO:0000256" key="1">
    <source>
        <dbReference type="PROSITE-ProRule" id="PRU00339"/>
    </source>
</evidence>
<reference evidence="2 3" key="1">
    <citation type="submission" date="2024-02" db="EMBL/GenBank/DDBJ databases">
        <title>Genome analysis and characterization of Microbaculum marinisediminis sp. nov., isolated from marine sediment.</title>
        <authorList>
            <person name="Du Z.-J."/>
            <person name="Ye Y.-Q."/>
            <person name="Zhang Z.-R."/>
            <person name="Yuan S.-M."/>
            <person name="Zhang X.-Y."/>
        </authorList>
    </citation>
    <scope>NUCLEOTIDE SEQUENCE [LARGE SCALE GENOMIC DNA]</scope>
    <source>
        <strain evidence="2 3">SDUM1044001</strain>
    </source>
</reference>
<dbReference type="Proteomes" id="UP001378188">
    <property type="component" value="Unassembled WGS sequence"/>
</dbReference>
<name>A0AAW9RXM3_9HYPH</name>
<comment type="caution">
    <text evidence="2">The sequence shown here is derived from an EMBL/GenBank/DDBJ whole genome shotgun (WGS) entry which is preliminary data.</text>
</comment>
<dbReference type="Gene3D" id="1.25.40.10">
    <property type="entry name" value="Tetratricopeptide repeat domain"/>
    <property type="match status" value="2"/>
</dbReference>
<gene>
    <name evidence="2" type="ORF">V3328_12750</name>
</gene>